<protein>
    <submittedName>
        <fullName evidence="2">Uncharacterized protein</fullName>
    </submittedName>
</protein>
<sequence>MMGSTAVNKSESRRQDSNTDTNPEEGAHREESEEEVDSNTEDNEVPGAPAVGRIRGGTTEGCLEPALHRYLWPEKEEEWKKETLEPDWERGQED</sequence>
<evidence type="ECO:0000313" key="3">
    <source>
        <dbReference type="Proteomes" id="UP001066276"/>
    </source>
</evidence>
<proteinExistence type="predicted"/>
<dbReference type="Proteomes" id="UP001066276">
    <property type="component" value="Chromosome 6"/>
</dbReference>
<reference evidence="2" key="1">
    <citation type="journal article" date="2022" name="bioRxiv">
        <title>Sequencing and chromosome-scale assembly of the giantPleurodeles waltlgenome.</title>
        <authorList>
            <person name="Brown T."/>
            <person name="Elewa A."/>
            <person name="Iarovenko S."/>
            <person name="Subramanian E."/>
            <person name="Araus A.J."/>
            <person name="Petzold A."/>
            <person name="Susuki M."/>
            <person name="Suzuki K.-i.T."/>
            <person name="Hayashi T."/>
            <person name="Toyoda A."/>
            <person name="Oliveira C."/>
            <person name="Osipova E."/>
            <person name="Leigh N.D."/>
            <person name="Simon A."/>
            <person name="Yun M.H."/>
        </authorList>
    </citation>
    <scope>NUCLEOTIDE SEQUENCE</scope>
    <source>
        <strain evidence="2">20211129_DDA</strain>
        <tissue evidence="2">Liver</tissue>
    </source>
</reference>
<evidence type="ECO:0000256" key="1">
    <source>
        <dbReference type="SAM" id="MobiDB-lite"/>
    </source>
</evidence>
<gene>
    <name evidence="2" type="ORF">NDU88_002259</name>
</gene>
<comment type="caution">
    <text evidence="2">The sequence shown here is derived from an EMBL/GenBank/DDBJ whole genome shotgun (WGS) entry which is preliminary data.</text>
</comment>
<dbReference type="EMBL" id="JANPWB010000010">
    <property type="protein sequence ID" value="KAJ1135829.1"/>
    <property type="molecule type" value="Genomic_DNA"/>
</dbReference>
<feature type="region of interest" description="Disordered" evidence="1">
    <location>
        <begin position="1"/>
        <end position="94"/>
    </location>
</feature>
<keyword evidence="3" id="KW-1185">Reference proteome</keyword>
<name>A0AAV7Q9C4_PLEWA</name>
<dbReference type="AlphaFoldDB" id="A0AAV7Q9C4"/>
<evidence type="ECO:0000313" key="2">
    <source>
        <dbReference type="EMBL" id="KAJ1135829.1"/>
    </source>
</evidence>
<organism evidence="2 3">
    <name type="scientific">Pleurodeles waltl</name>
    <name type="common">Iberian ribbed newt</name>
    <dbReference type="NCBI Taxonomy" id="8319"/>
    <lineage>
        <taxon>Eukaryota</taxon>
        <taxon>Metazoa</taxon>
        <taxon>Chordata</taxon>
        <taxon>Craniata</taxon>
        <taxon>Vertebrata</taxon>
        <taxon>Euteleostomi</taxon>
        <taxon>Amphibia</taxon>
        <taxon>Batrachia</taxon>
        <taxon>Caudata</taxon>
        <taxon>Salamandroidea</taxon>
        <taxon>Salamandridae</taxon>
        <taxon>Pleurodelinae</taxon>
        <taxon>Pleurodeles</taxon>
    </lineage>
</organism>
<accession>A0AAV7Q9C4</accession>
<feature type="compositionally biased region" description="Acidic residues" evidence="1">
    <location>
        <begin position="32"/>
        <end position="44"/>
    </location>
</feature>
<feature type="compositionally biased region" description="Basic and acidic residues" evidence="1">
    <location>
        <begin position="71"/>
        <end position="94"/>
    </location>
</feature>